<keyword evidence="5" id="KW-1133">Transmembrane helix</keyword>
<dbReference type="AlphaFoldDB" id="A0A225MX16"/>
<dbReference type="RefSeq" id="WP_088601975.1">
    <property type="nucleotide sequence ID" value="NZ_NJIH01000002.1"/>
</dbReference>
<dbReference type="InterPro" id="IPR036770">
    <property type="entry name" value="Ankyrin_rpt-contain_sf"/>
</dbReference>
<dbReference type="Proteomes" id="UP000214603">
    <property type="component" value="Unassembled WGS sequence"/>
</dbReference>
<dbReference type="Gene3D" id="1.25.40.20">
    <property type="entry name" value="Ankyrin repeat-containing domain"/>
    <property type="match status" value="2"/>
</dbReference>
<dbReference type="PROSITE" id="PS50088">
    <property type="entry name" value="ANK_REPEAT"/>
    <property type="match status" value="1"/>
</dbReference>
<feature type="repeat" description="ANK" evidence="3">
    <location>
        <begin position="326"/>
        <end position="358"/>
    </location>
</feature>
<sequence length="387" mass="40623">MKAVLGALIALVALAALALGGALLLSESHGGMFPGLAAALGWLVLAAGNLLVLALNLLYWRLYGAPRWLRWVVVVQAVPAAATLVLAGMQLYGNWQDSRAADQRAAVYRAIRADDAQRLLAAQHDCGARCAAQYLVNAQLLDAADAGAQVVASTLVGQHAVVSSQLGRESMDLRTCEGGFLPGLNALGVAVARHDLAMVDILFPASDQGARRAALWLAARLDHLDLVQVLSAKGVPLSIRGPVLPQNDTLLVAAARGAALTVGQWLIETQHMPVDAIVSGPDPYPGTAPVQALMSYASEVPGSPRIAPFLSMLVQHGAYIDARDSRGKTPLEEAVGSHEQRSARLLLDAGAQTGLLSAQEKTQLQKLLAQPEEPRYPPPDGSGCVMP</sequence>
<evidence type="ECO:0000256" key="5">
    <source>
        <dbReference type="SAM" id="Phobius"/>
    </source>
</evidence>
<protein>
    <submittedName>
        <fullName evidence="6">Uncharacterized protein</fullName>
    </submittedName>
</protein>
<keyword evidence="1" id="KW-0677">Repeat</keyword>
<feature type="region of interest" description="Disordered" evidence="4">
    <location>
        <begin position="367"/>
        <end position="387"/>
    </location>
</feature>
<keyword evidence="5" id="KW-0812">Transmembrane</keyword>
<keyword evidence="7" id="KW-1185">Reference proteome</keyword>
<accession>A0A225MX16</accession>
<proteinExistence type="predicted"/>
<dbReference type="PANTHER" id="PTHR24198">
    <property type="entry name" value="ANKYRIN REPEAT AND PROTEIN KINASE DOMAIN-CONTAINING PROTEIN"/>
    <property type="match status" value="1"/>
</dbReference>
<evidence type="ECO:0000256" key="1">
    <source>
        <dbReference type="ARBA" id="ARBA00022737"/>
    </source>
</evidence>
<keyword evidence="2 3" id="KW-0040">ANK repeat</keyword>
<name>A0A225MX16_9BURK</name>
<evidence type="ECO:0000256" key="3">
    <source>
        <dbReference type="PROSITE-ProRule" id="PRU00023"/>
    </source>
</evidence>
<organism evidence="6 7">
    <name type="scientific">Candidimonas nitroreducens</name>
    <dbReference type="NCBI Taxonomy" id="683354"/>
    <lineage>
        <taxon>Bacteria</taxon>
        <taxon>Pseudomonadati</taxon>
        <taxon>Pseudomonadota</taxon>
        <taxon>Betaproteobacteria</taxon>
        <taxon>Burkholderiales</taxon>
        <taxon>Alcaligenaceae</taxon>
        <taxon>Candidimonas</taxon>
    </lineage>
</organism>
<keyword evidence="5" id="KW-0472">Membrane</keyword>
<dbReference type="EMBL" id="NJIH01000002">
    <property type="protein sequence ID" value="OWT65826.1"/>
    <property type="molecule type" value="Genomic_DNA"/>
</dbReference>
<evidence type="ECO:0000313" key="6">
    <source>
        <dbReference type="EMBL" id="OWT65826.1"/>
    </source>
</evidence>
<dbReference type="OrthoDB" id="8690217at2"/>
<evidence type="ECO:0000256" key="4">
    <source>
        <dbReference type="SAM" id="MobiDB-lite"/>
    </source>
</evidence>
<feature type="transmembrane region" description="Helical" evidence="5">
    <location>
        <begin position="36"/>
        <end position="59"/>
    </location>
</feature>
<dbReference type="PANTHER" id="PTHR24198:SF165">
    <property type="entry name" value="ANKYRIN REPEAT-CONTAINING PROTEIN-RELATED"/>
    <property type="match status" value="1"/>
</dbReference>
<comment type="caution">
    <text evidence="6">The sequence shown here is derived from an EMBL/GenBank/DDBJ whole genome shotgun (WGS) entry which is preliminary data.</text>
</comment>
<reference evidence="7" key="1">
    <citation type="submission" date="2017-06" db="EMBL/GenBank/DDBJ databases">
        <title>Herbaspirillum phytohormonus sp. nov., isolated from the root nodule of Robinia pseudoacacia in lead-zinc mine.</title>
        <authorList>
            <person name="Fan M."/>
            <person name="Lin Y."/>
        </authorList>
    </citation>
    <scope>NUCLEOTIDE SEQUENCE [LARGE SCALE GENOMIC DNA]</scope>
    <source>
        <strain evidence="7">SC-089</strain>
    </source>
</reference>
<evidence type="ECO:0000313" key="7">
    <source>
        <dbReference type="Proteomes" id="UP000214603"/>
    </source>
</evidence>
<evidence type="ECO:0000256" key="2">
    <source>
        <dbReference type="ARBA" id="ARBA00023043"/>
    </source>
</evidence>
<feature type="transmembrane region" description="Helical" evidence="5">
    <location>
        <begin position="71"/>
        <end position="92"/>
    </location>
</feature>
<dbReference type="InterPro" id="IPR002110">
    <property type="entry name" value="Ankyrin_rpt"/>
</dbReference>
<gene>
    <name evidence="6" type="ORF">CEY11_03610</name>
</gene>
<dbReference type="SUPFAM" id="SSF48403">
    <property type="entry name" value="Ankyrin repeat"/>
    <property type="match status" value="1"/>
</dbReference>